<dbReference type="Proteomes" id="UP001202180">
    <property type="component" value="Unassembled WGS sequence"/>
</dbReference>
<keyword evidence="1" id="KW-0732">Signal</keyword>
<feature type="signal peptide" evidence="1">
    <location>
        <begin position="1"/>
        <end position="22"/>
    </location>
</feature>
<keyword evidence="3" id="KW-1185">Reference proteome</keyword>
<accession>A0ABT0HN48</accession>
<dbReference type="PANTHER" id="PTHR38477">
    <property type="entry name" value="HYPOTHETICAL EXPORTED PROTEIN"/>
    <property type="match status" value="1"/>
</dbReference>
<dbReference type="Pfam" id="PF13645">
    <property type="entry name" value="YkuD_2"/>
    <property type="match status" value="1"/>
</dbReference>
<dbReference type="PANTHER" id="PTHR38477:SF1">
    <property type="entry name" value="MUREIN L,D-TRANSPEPTIDASE CATALYTIC DOMAIN FAMILY PROTEIN"/>
    <property type="match status" value="1"/>
</dbReference>
<proteinExistence type="predicted"/>
<feature type="chain" id="PRO_5047214402" evidence="1">
    <location>
        <begin position="23"/>
        <end position="244"/>
    </location>
</feature>
<comment type="caution">
    <text evidence="2">The sequence shown here is derived from an EMBL/GenBank/DDBJ whole genome shotgun (WGS) entry which is preliminary data.</text>
</comment>
<evidence type="ECO:0000256" key="1">
    <source>
        <dbReference type="SAM" id="SignalP"/>
    </source>
</evidence>
<reference evidence="2 3" key="1">
    <citation type="submission" date="2022-04" db="EMBL/GenBank/DDBJ databases">
        <title>Spirosoma sp. strain RP8 genome sequencing and assembly.</title>
        <authorList>
            <person name="Jung Y."/>
        </authorList>
    </citation>
    <scope>NUCLEOTIDE SEQUENCE [LARGE SCALE GENOMIC DNA]</scope>
    <source>
        <strain evidence="2 3">RP8</strain>
    </source>
</reference>
<organism evidence="2 3">
    <name type="scientific">Spirosoma liriopis</name>
    <dbReference type="NCBI Taxonomy" id="2937440"/>
    <lineage>
        <taxon>Bacteria</taxon>
        <taxon>Pseudomonadati</taxon>
        <taxon>Bacteroidota</taxon>
        <taxon>Cytophagia</taxon>
        <taxon>Cytophagales</taxon>
        <taxon>Cytophagaceae</taxon>
        <taxon>Spirosoma</taxon>
    </lineage>
</organism>
<protein>
    <submittedName>
        <fullName evidence="2">Murein L,D-transpeptidase catalytic domain family protein</fullName>
    </submittedName>
</protein>
<sequence>MKKAVWLLAVLVVAYFASTGFKSTHTVVAASETTKTAAKAKRFTRLDIYDQLNLAQSGLQKDVFEYALRGWQKMDTTKSILSIVDLSQPSNKKRLYIVDLTNRKLLFNTYVSHGRNSGDLVASRFSNINSSFQSSLGFYQTLSTYMGKHGLSLQLKGLEKGFNDNVYNRNIVLHGADYVCEDIIRKTGRLGRSQGCPAVPYALSKPIIEAVKGGTCLFVYSPDPNYLHKSAFLAEALTDKAPLL</sequence>
<evidence type="ECO:0000313" key="3">
    <source>
        <dbReference type="Proteomes" id="UP001202180"/>
    </source>
</evidence>
<evidence type="ECO:0000313" key="2">
    <source>
        <dbReference type="EMBL" id="MCK8493594.1"/>
    </source>
</evidence>
<dbReference type="InterPro" id="IPR032676">
    <property type="entry name" value="YkuD_2"/>
</dbReference>
<gene>
    <name evidence="2" type="ORF">M0L20_17140</name>
</gene>
<dbReference type="EMBL" id="JALPRF010000003">
    <property type="protein sequence ID" value="MCK8493594.1"/>
    <property type="molecule type" value="Genomic_DNA"/>
</dbReference>
<name>A0ABT0HN48_9BACT</name>
<dbReference type="RefSeq" id="WP_248478204.1">
    <property type="nucleotide sequence ID" value="NZ_JALPRF010000003.1"/>
</dbReference>